<feature type="transmembrane region" description="Helical" evidence="2">
    <location>
        <begin position="12"/>
        <end position="33"/>
    </location>
</feature>
<keyword evidence="2" id="KW-0472">Membrane</keyword>
<keyword evidence="2" id="KW-0812">Transmembrane</keyword>
<dbReference type="Gramene" id="OB02G19390.1">
    <property type="protein sequence ID" value="OB02G19390.1"/>
    <property type="gene ID" value="OB02G19390"/>
</dbReference>
<feature type="region of interest" description="Disordered" evidence="1">
    <location>
        <begin position="78"/>
        <end position="119"/>
    </location>
</feature>
<dbReference type="HOGENOM" id="CLU_1809185_0_0_1"/>
<reference evidence="3" key="1">
    <citation type="submission" date="2013-04" db="UniProtKB">
        <authorList>
            <consortium name="EnsemblPlants"/>
        </authorList>
    </citation>
    <scope>IDENTIFICATION</scope>
</reference>
<dbReference type="EnsemblPlants" id="OB02G19390.1">
    <property type="protein sequence ID" value="OB02G19390.1"/>
    <property type="gene ID" value="OB02G19390"/>
</dbReference>
<keyword evidence="2" id="KW-1133">Transmembrane helix</keyword>
<sequence length="143" mass="16066">MSVQQDGCYRWGCDFAVAHAVFACGFVTAPVAALHLVRRPRSAHAIFFAVVAAFFTAVSLILCFRFYADLKRPPWPRHRRGDLRRTRQIKTSSRSRRFRSAHSPPRAAVLPTSPPSDHTDQVTIPCFPFSPLPLIDPVLPKLV</sequence>
<feature type="compositionally biased region" description="Basic residues" evidence="1">
    <location>
        <begin position="78"/>
        <end position="100"/>
    </location>
</feature>
<dbReference type="AlphaFoldDB" id="J3LBC2"/>
<keyword evidence="4" id="KW-1185">Reference proteome</keyword>
<name>J3LBC2_ORYBR</name>
<dbReference type="Proteomes" id="UP000006038">
    <property type="component" value="Unassembled WGS sequence"/>
</dbReference>
<accession>J3LBC2</accession>
<protein>
    <submittedName>
        <fullName evidence="3">Uncharacterized protein</fullName>
    </submittedName>
</protein>
<evidence type="ECO:0000256" key="1">
    <source>
        <dbReference type="SAM" id="MobiDB-lite"/>
    </source>
</evidence>
<evidence type="ECO:0000313" key="3">
    <source>
        <dbReference type="EnsemblPlants" id="OB02G19390.1"/>
    </source>
</evidence>
<feature type="transmembrane region" description="Helical" evidence="2">
    <location>
        <begin position="45"/>
        <end position="68"/>
    </location>
</feature>
<dbReference type="eggNOG" id="KOG0800">
    <property type="taxonomic scope" value="Eukaryota"/>
</dbReference>
<proteinExistence type="predicted"/>
<evidence type="ECO:0000256" key="2">
    <source>
        <dbReference type="SAM" id="Phobius"/>
    </source>
</evidence>
<evidence type="ECO:0000313" key="4">
    <source>
        <dbReference type="Proteomes" id="UP000006038"/>
    </source>
</evidence>
<organism evidence="3">
    <name type="scientific">Oryza brachyantha</name>
    <name type="common">malo sina</name>
    <dbReference type="NCBI Taxonomy" id="4533"/>
    <lineage>
        <taxon>Eukaryota</taxon>
        <taxon>Viridiplantae</taxon>
        <taxon>Streptophyta</taxon>
        <taxon>Embryophyta</taxon>
        <taxon>Tracheophyta</taxon>
        <taxon>Spermatophyta</taxon>
        <taxon>Magnoliopsida</taxon>
        <taxon>Liliopsida</taxon>
        <taxon>Poales</taxon>
        <taxon>Poaceae</taxon>
        <taxon>BOP clade</taxon>
        <taxon>Oryzoideae</taxon>
        <taxon>Oryzeae</taxon>
        <taxon>Oryzinae</taxon>
        <taxon>Oryza</taxon>
    </lineage>
</organism>